<keyword evidence="6" id="KW-0479">Metal-binding</keyword>
<name>A0A5J6MP44_9PROT</name>
<dbReference type="PRINTS" id="PR00368">
    <property type="entry name" value="FADPNR"/>
</dbReference>
<evidence type="ECO:0000259" key="10">
    <source>
        <dbReference type="Pfam" id="PF00724"/>
    </source>
</evidence>
<dbReference type="PANTHER" id="PTHR42917">
    <property type="entry name" value="2,4-DIENOYL-COA REDUCTASE"/>
    <property type="match status" value="1"/>
</dbReference>
<evidence type="ECO:0000313" key="12">
    <source>
        <dbReference type="EMBL" id="QEX18395.1"/>
    </source>
</evidence>
<dbReference type="AlphaFoldDB" id="A0A5J6MP44"/>
<dbReference type="Proteomes" id="UP000326202">
    <property type="component" value="Chromosome"/>
</dbReference>
<dbReference type="GO" id="GO:0033543">
    <property type="term" value="P:fatty acid beta-oxidation, unsaturated, even number, reductase/isomerase pathway"/>
    <property type="evidence" value="ECO:0007669"/>
    <property type="project" value="TreeGrafter"/>
</dbReference>
<evidence type="ECO:0000259" key="11">
    <source>
        <dbReference type="Pfam" id="PF07992"/>
    </source>
</evidence>
<reference evidence="12 13" key="1">
    <citation type="submission" date="2019-08" db="EMBL/GenBank/DDBJ databases">
        <title>Hyperibacter terrae gen. nov., sp. nov. and Hyperibacter viscosus sp. nov., two new members in the family Rhodospirillaceae isolated from the rhizosphere of Hypericum perforatum.</title>
        <authorList>
            <person name="Noviana Z."/>
        </authorList>
    </citation>
    <scope>NUCLEOTIDE SEQUENCE [LARGE SCALE GENOMIC DNA]</scope>
    <source>
        <strain evidence="12 13">R5913</strain>
    </source>
</reference>
<dbReference type="InterPro" id="IPR013785">
    <property type="entry name" value="Aldolase_TIM"/>
</dbReference>
<dbReference type="CDD" id="cd04734">
    <property type="entry name" value="OYE_like_3_FMN"/>
    <property type="match status" value="1"/>
</dbReference>
<feature type="domain" description="NADH:flavin oxidoreductase/NADH oxidase N-terminal" evidence="10">
    <location>
        <begin position="9"/>
        <end position="342"/>
    </location>
</feature>
<keyword evidence="7" id="KW-0560">Oxidoreductase</keyword>
<gene>
    <name evidence="12" type="ORF">FRZ44_37010</name>
</gene>
<dbReference type="Gene3D" id="3.20.20.70">
    <property type="entry name" value="Aldolase class I"/>
    <property type="match status" value="1"/>
</dbReference>
<sequence>MASAPFPHLFSPIQVGHVTIKNRILSTGHDTSMPTDGTVNEKLIAYHKARIEGGCGLIVMQVAGVHESARYTSHILMATTDACIPGYRKVAELAHAHGTRIFGQIFHPGREIMESQDGSLPVAYAPSAVPNERFHVMPQPLSQRLIDEIVAGYAGAADRLKRAGMDGCEIVASHGYLPSQFLNPRLNLREDKYGGSFENRLRFLREVVTAIRAKVGRDFVVGLRISGEDMDHNGQTASEALEALLALDAEGALDYYNVIAGSSASMQGAVHIVPPMIVQTGYVAPFAATVKAKVKKPVFVAGRINQPQIAEQILASGQADMCGMTRAQICDPQMANKAQAGKLDDIRACIGCNQACIGHFHLGYSISCIQHPETGRELQYDSQHRQPAAKRRKVMVVGGGPGGMKTAAVAAERGHDVTLYEAAERLGGQALLAQLLPGRAEFGGIVTNLTRELERAGARVVKRTRVDRALVEREKPDVVVIATGAEPYLPEIEGAAESGHLVNAWQVLKGEVNVGSSVVVADWRCDWIGMGLAEKLARDGCKVRLCVDGLHAGQRLPLYVRDSWNGILHKLGVEVTNYARLYGVDGDTVYFQHATSAEPIVLEGIDTVVTALGHRRVAGLDDELVGWKGEVHMVGDCATPRTAEEAVLDGLKVGSAI</sequence>
<evidence type="ECO:0000256" key="3">
    <source>
        <dbReference type="ARBA" id="ARBA00011048"/>
    </source>
</evidence>
<dbReference type="SUPFAM" id="SSF51395">
    <property type="entry name" value="FMN-linked oxidoreductases"/>
    <property type="match status" value="1"/>
</dbReference>
<evidence type="ECO:0000256" key="4">
    <source>
        <dbReference type="ARBA" id="ARBA00022630"/>
    </source>
</evidence>
<dbReference type="Pfam" id="PF00724">
    <property type="entry name" value="Oxidored_FMN"/>
    <property type="match status" value="1"/>
</dbReference>
<dbReference type="GO" id="GO:0046872">
    <property type="term" value="F:metal ion binding"/>
    <property type="evidence" value="ECO:0007669"/>
    <property type="project" value="UniProtKB-KW"/>
</dbReference>
<comment type="cofactor">
    <cofactor evidence="1">
        <name>FMN</name>
        <dbReference type="ChEBI" id="CHEBI:58210"/>
    </cofactor>
</comment>
<keyword evidence="13" id="KW-1185">Reference proteome</keyword>
<evidence type="ECO:0000256" key="8">
    <source>
        <dbReference type="ARBA" id="ARBA00023004"/>
    </source>
</evidence>
<evidence type="ECO:0000256" key="6">
    <source>
        <dbReference type="ARBA" id="ARBA00022723"/>
    </source>
</evidence>
<evidence type="ECO:0000256" key="1">
    <source>
        <dbReference type="ARBA" id="ARBA00001917"/>
    </source>
</evidence>
<dbReference type="Gene3D" id="3.40.50.720">
    <property type="entry name" value="NAD(P)-binding Rossmann-like Domain"/>
    <property type="match status" value="1"/>
</dbReference>
<evidence type="ECO:0000256" key="2">
    <source>
        <dbReference type="ARBA" id="ARBA00001966"/>
    </source>
</evidence>
<dbReference type="Gene3D" id="3.50.50.60">
    <property type="entry name" value="FAD/NAD(P)-binding domain"/>
    <property type="match status" value="1"/>
</dbReference>
<accession>A0A5J6MP44</accession>
<evidence type="ECO:0000256" key="9">
    <source>
        <dbReference type="ARBA" id="ARBA00023014"/>
    </source>
</evidence>
<dbReference type="InterPro" id="IPR036188">
    <property type="entry name" value="FAD/NAD-bd_sf"/>
</dbReference>
<dbReference type="InterPro" id="IPR051793">
    <property type="entry name" value="NADH:flavin_oxidoreductase"/>
</dbReference>
<dbReference type="RefSeq" id="WP_151178558.1">
    <property type="nucleotide sequence ID" value="NZ_CP042906.1"/>
</dbReference>
<keyword evidence="9" id="KW-0411">Iron-sulfur</keyword>
<protein>
    <submittedName>
        <fullName evidence="12">Oxidoreductase</fullName>
    </submittedName>
</protein>
<organism evidence="12 13">
    <name type="scientific">Hypericibacter terrae</name>
    <dbReference type="NCBI Taxonomy" id="2602015"/>
    <lineage>
        <taxon>Bacteria</taxon>
        <taxon>Pseudomonadati</taxon>
        <taxon>Pseudomonadota</taxon>
        <taxon>Alphaproteobacteria</taxon>
        <taxon>Rhodospirillales</taxon>
        <taxon>Dongiaceae</taxon>
        <taxon>Hypericibacter</taxon>
    </lineage>
</organism>
<dbReference type="GO" id="GO:0008670">
    <property type="term" value="F:2,4-dienoyl-CoA reductase (NADPH) activity"/>
    <property type="evidence" value="ECO:0007669"/>
    <property type="project" value="TreeGrafter"/>
</dbReference>
<evidence type="ECO:0000256" key="5">
    <source>
        <dbReference type="ARBA" id="ARBA00022643"/>
    </source>
</evidence>
<dbReference type="EMBL" id="CP042906">
    <property type="protein sequence ID" value="QEX18395.1"/>
    <property type="molecule type" value="Genomic_DNA"/>
</dbReference>
<evidence type="ECO:0000313" key="13">
    <source>
        <dbReference type="Proteomes" id="UP000326202"/>
    </source>
</evidence>
<dbReference type="OrthoDB" id="9804454at2"/>
<dbReference type="SUPFAM" id="SSF51905">
    <property type="entry name" value="FAD/NAD(P)-binding domain"/>
    <property type="match status" value="1"/>
</dbReference>
<dbReference type="GO" id="GO:0010181">
    <property type="term" value="F:FMN binding"/>
    <property type="evidence" value="ECO:0007669"/>
    <property type="project" value="InterPro"/>
</dbReference>
<keyword evidence="8" id="KW-0408">Iron</keyword>
<keyword evidence="4" id="KW-0285">Flavoprotein</keyword>
<keyword evidence="5" id="KW-0288">FMN</keyword>
<comment type="cofactor">
    <cofactor evidence="2">
        <name>[4Fe-4S] cluster</name>
        <dbReference type="ChEBI" id="CHEBI:49883"/>
    </cofactor>
</comment>
<dbReference type="Pfam" id="PF07992">
    <property type="entry name" value="Pyr_redox_2"/>
    <property type="match status" value="1"/>
</dbReference>
<dbReference type="KEGG" id="htq:FRZ44_37010"/>
<feature type="domain" description="FAD/NAD(P)-binding" evidence="11">
    <location>
        <begin position="393"/>
        <end position="615"/>
    </location>
</feature>
<dbReference type="GO" id="GO:0051536">
    <property type="term" value="F:iron-sulfur cluster binding"/>
    <property type="evidence" value="ECO:0007669"/>
    <property type="project" value="UniProtKB-KW"/>
</dbReference>
<dbReference type="InterPro" id="IPR023753">
    <property type="entry name" value="FAD/NAD-binding_dom"/>
</dbReference>
<dbReference type="InterPro" id="IPR001155">
    <property type="entry name" value="OxRdtase_FMN_N"/>
</dbReference>
<evidence type="ECO:0000256" key="7">
    <source>
        <dbReference type="ARBA" id="ARBA00023002"/>
    </source>
</evidence>
<dbReference type="PANTHER" id="PTHR42917:SF2">
    <property type="entry name" value="2,4-DIENOYL-COA REDUCTASE [(2E)-ENOYL-COA-PRODUCING]"/>
    <property type="match status" value="1"/>
</dbReference>
<comment type="similarity">
    <text evidence="3">In the N-terminal section; belongs to the NADH:flavin oxidoreductase/NADH oxidase family.</text>
</comment>
<proteinExistence type="inferred from homology"/>